<dbReference type="InterPro" id="IPR016176">
    <property type="entry name" value="Cbl-dep_enz_cat"/>
</dbReference>
<organism evidence="2 3">
    <name type="scientific">Tepiditoga spiralis</name>
    <dbReference type="NCBI Taxonomy" id="2108365"/>
    <lineage>
        <taxon>Bacteria</taxon>
        <taxon>Thermotogati</taxon>
        <taxon>Thermotogota</taxon>
        <taxon>Thermotogae</taxon>
        <taxon>Petrotogales</taxon>
        <taxon>Petrotogaceae</taxon>
        <taxon>Tepiditoga</taxon>
    </lineage>
</organism>
<reference evidence="2 3" key="1">
    <citation type="submission" date="2018-06" db="EMBL/GenBank/DDBJ databases">
        <title>Genome sequencing of Oceanotoga sp. sy52.</title>
        <authorList>
            <person name="Mori K."/>
        </authorList>
    </citation>
    <scope>NUCLEOTIDE SEQUENCE [LARGE SCALE GENOMIC DNA]</scope>
    <source>
        <strain evidence="3">sy52</strain>
    </source>
</reference>
<name>A0A7G1G894_9BACT</name>
<dbReference type="Gene3D" id="1.10.8.1000">
    <property type="entry name" value="Ornithine 4,5 aminomutase S component, alpha subunit-like"/>
    <property type="match status" value="1"/>
</dbReference>
<dbReference type="EMBL" id="AP018712">
    <property type="protein sequence ID" value="BBE30252.1"/>
    <property type="molecule type" value="Genomic_DNA"/>
</dbReference>
<gene>
    <name evidence="2" type="primary">oraS</name>
    <name evidence="2" type="ORF">OSSY52_03930</name>
</gene>
<feature type="domain" description="D-Lysine 5,6-aminomutase alpha subunit" evidence="1">
    <location>
        <begin position="4"/>
        <end position="117"/>
    </location>
</feature>
<dbReference type="GO" id="GO:0003824">
    <property type="term" value="F:catalytic activity"/>
    <property type="evidence" value="ECO:0007669"/>
    <property type="project" value="InterPro"/>
</dbReference>
<dbReference type="InParanoid" id="A0A7G1G894"/>
<dbReference type="AlphaFoldDB" id="A0A7G1G894"/>
<proteinExistence type="predicted"/>
<keyword evidence="3" id="KW-1185">Reference proteome</keyword>
<dbReference type="RefSeq" id="WP_190615368.1">
    <property type="nucleotide sequence ID" value="NZ_AP018712.1"/>
</dbReference>
<dbReference type="KEGG" id="ocy:OSSY52_03930"/>
<evidence type="ECO:0000313" key="2">
    <source>
        <dbReference type="EMBL" id="BBE30252.1"/>
    </source>
</evidence>
<accession>A0A7G1G894</accession>
<dbReference type="Proteomes" id="UP000516361">
    <property type="component" value="Chromosome"/>
</dbReference>
<evidence type="ECO:0000259" key="1">
    <source>
        <dbReference type="Pfam" id="PF16552"/>
    </source>
</evidence>
<dbReference type="Gene3D" id="6.10.250.2220">
    <property type="match status" value="1"/>
</dbReference>
<dbReference type="InterPro" id="IPR015130">
    <property type="entry name" value="Lys-AminoMut_A"/>
</dbReference>
<dbReference type="GO" id="GO:0031419">
    <property type="term" value="F:cobalamin binding"/>
    <property type="evidence" value="ECO:0007669"/>
    <property type="project" value="InterPro"/>
</dbReference>
<sequence length="122" mass="14168">MKERIDDFKERSKHLQNMTDEQLEKYFWELVEKTVNPMVELAEKHTTKSIERSVLLRMGFNSLQAAALVDKIFEKNLLSKGAGHVIWKVAKNNNLDVIEAGKQMIEGKYWEEAVELFKGGEK</sequence>
<dbReference type="Pfam" id="PF16552">
    <property type="entry name" value="OAM_alpha"/>
    <property type="match status" value="1"/>
</dbReference>
<protein>
    <submittedName>
        <fullName evidence="2">Ornithine aminomutase</fullName>
    </submittedName>
</protein>
<dbReference type="SUPFAM" id="SSF51703">
    <property type="entry name" value="Cobalamin (vitamin B12)-dependent enzymes"/>
    <property type="match status" value="1"/>
</dbReference>
<evidence type="ECO:0000313" key="3">
    <source>
        <dbReference type="Proteomes" id="UP000516361"/>
    </source>
</evidence>